<evidence type="ECO:0000313" key="2">
    <source>
        <dbReference type="EMBL" id="KAH6654588.1"/>
    </source>
</evidence>
<accession>A0A9P8ZXY2</accession>
<dbReference type="Proteomes" id="UP000758603">
    <property type="component" value="Unassembled WGS sequence"/>
</dbReference>
<reference evidence="2" key="1">
    <citation type="journal article" date="2021" name="Nat. Commun.">
        <title>Genetic determinants of endophytism in the Arabidopsis root mycobiome.</title>
        <authorList>
            <person name="Mesny F."/>
            <person name="Miyauchi S."/>
            <person name="Thiergart T."/>
            <person name="Pickel B."/>
            <person name="Atanasova L."/>
            <person name="Karlsson M."/>
            <person name="Huettel B."/>
            <person name="Barry K.W."/>
            <person name="Haridas S."/>
            <person name="Chen C."/>
            <person name="Bauer D."/>
            <person name="Andreopoulos W."/>
            <person name="Pangilinan J."/>
            <person name="LaButti K."/>
            <person name="Riley R."/>
            <person name="Lipzen A."/>
            <person name="Clum A."/>
            <person name="Drula E."/>
            <person name="Henrissat B."/>
            <person name="Kohler A."/>
            <person name="Grigoriev I.V."/>
            <person name="Martin F.M."/>
            <person name="Hacquard S."/>
        </authorList>
    </citation>
    <scope>NUCLEOTIDE SEQUENCE</scope>
    <source>
        <strain evidence="2">MPI-SDFR-AT-0073</strain>
    </source>
</reference>
<dbReference type="EMBL" id="JAGPXC010000004">
    <property type="protein sequence ID" value="KAH6654588.1"/>
    <property type="molecule type" value="Genomic_DNA"/>
</dbReference>
<feature type="region of interest" description="Disordered" evidence="1">
    <location>
        <begin position="14"/>
        <end position="86"/>
    </location>
</feature>
<dbReference type="AlphaFoldDB" id="A0A9P8ZXY2"/>
<feature type="compositionally biased region" description="Polar residues" evidence="1">
    <location>
        <begin position="41"/>
        <end position="52"/>
    </location>
</feature>
<gene>
    <name evidence="2" type="ORF">BKA67DRAFT_691590</name>
</gene>
<sequence>MKLLRSAERAFNAMMTGSELETKETPQHATRKTMASPVAGNITSTVSASNDSQADRSDSDNEVPASQLITSSRSRQTSWDVPRRRERAKIPEQPIAPGQDDARWREVFDRFEHLSKDTWNIQSALQELHKERHEKLTSKSDLLRAQNELEQARLSLETVTKKWKKTASELNNLRSQESRLYQLLDADLDGLVQGLRYEIRNFSFSFQYSAINSPEQFLQPQSDGLENYMVEAMEELHGNHGHRISETMGPALVQSFLWRVLVSEIFEQFRWAPQLQSSITDVYNILHPDRDCHSRQGISTGREAERKFQIWKATTSALILESMECEGEEKCRRRMVKFTSDISALIIDVVKPFALGSDKISDQLELIINMFIGLDEKICRQATRVDWLFPSLQHSAQFNPETMAARGREIPPEPGQHVDMIVAPGLKKRGRHMGEDFESEYLLLKMDVICTPSSKGRGGKGQCGQVDTEVT</sequence>
<organism evidence="2 3">
    <name type="scientific">Truncatella angustata</name>
    <dbReference type="NCBI Taxonomy" id="152316"/>
    <lineage>
        <taxon>Eukaryota</taxon>
        <taxon>Fungi</taxon>
        <taxon>Dikarya</taxon>
        <taxon>Ascomycota</taxon>
        <taxon>Pezizomycotina</taxon>
        <taxon>Sordariomycetes</taxon>
        <taxon>Xylariomycetidae</taxon>
        <taxon>Amphisphaeriales</taxon>
        <taxon>Sporocadaceae</taxon>
        <taxon>Truncatella</taxon>
    </lineage>
</organism>
<feature type="compositionally biased region" description="Polar residues" evidence="1">
    <location>
        <begin position="67"/>
        <end position="79"/>
    </location>
</feature>
<keyword evidence="3" id="KW-1185">Reference proteome</keyword>
<evidence type="ECO:0000256" key="1">
    <source>
        <dbReference type="SAM" id="MobiDB-lite"/>
    </source>
</evidence>
<protein>
    <submittedName>
        <fullName evidence="2">Uncharacterized protein</fullName>
    </submittedName>
</protein>
<comment type="caution">
    <text evidence="2">The sequence shown here is derived from an EMBL/GenBank/DDBJ whole genome shotgun (WGS) entry which is preliminary data.</text>
</comment>
<dbReference type="OrthoDB" id="5213630at2759"/>
<dbReference type="GeneID" id="70138067"/>
<name>A0A9P8ZXY2_9PEZI</name>
<proteinExistence type="predicted"/>
<dbReference type="RefSeq" id="XP_045958858.1">
    <property type="nucleotide sequence ID" value="XM_046109176.1"/>
</dbReference>
<evidence type="ECO:0000313" key="3">
    <source>
        <dbReference type="Proteomes" id="UP000758603"/>
    </source>
</evidence>